<dbReference type="InterPro" id="IPR002347">
    <property type="entry name" value="SDR_fam"/>
</dbReference>
<dbReference type="NCBIfam" id="NF004513">
    <property type="entry name" value="PRK05854.1"/>
    <property type="match status" value="1"/>
</dbReference>
<keyword evidence="6" id="KW-1185">Reference proteome</keyword>
<dbReference type="RefSeq" id="WP_142550870.1">
    <property type="nucleotide sequence ID" value="NZ_VIFX01000004.1"/>
</dbReference>
<dbReference type="Gene3D" id="3.40.50.720">
    <property type="entry name" value="NAD(P)-binding Rossmann-like Domain"/>
    <property type="match status" value="1"/>
</dbReference>
<dbReference type="InterPro" id="IPR036291">
    <property type="entry name" value="NAD(P)-bd_dom_sf"/>
</dbReference>
<dbReference type="GO" id="GO:0016491">
    <property type="term" value="F:oxidoreductase activity"/>
    <property type="evidence" value="ECO:0007669"/>
    <property type="project" value="UniProtKB-KW"/>
</dbReference>
<proteinExistence type="inferred from homology"/>
<feature type="region of interest" description="Disordered" evidence="4">
    <location>
        <begin position="268"/>
        <end position="289"/>
    </location>
</feature>
<dbReference type="NCBIfam" id="NF004846">
    <property type="entry name" value="PRK06197.1"/>
    <property type="match status" value="1"/>
</dbReference>
<organism evidence="5 6">
    <name type="scientific">Mycolicibacterium hodleri</name>
    <dbReference type="NCBI Taxonomy" id="49897"/>
    <lineage>
        <taxon>Bacteria</taxon>
        <taxon>Bacillati</taxon>
        <taxon>Actinomycetota</taxon>
        <taxon>Actinomycetes</taxon>
        <taxon>Mycobacteriales</taxon>
        <taxon>Mycobacteriaceae</taxon>
        <taxon>Mycolicibacterium</taxon>
    </lineage>
</organism>
<name>A0A544W6F3_9MYCO</name>
<evidence type="ECO:0000256" key="3">
    <source>
        <dbReference type="RuleBase" id="RU000363"/>
    </source>
</evidence>
<comment type="caution">
    <text evidence="5">The sequence shown here is derived from an EMBL/GenBank/DDBJ whole genome shotgun (WGS) entry which is preliminary data.</text>
</comment>
<dbReference type="SUPFAM" id="SSF51735">
    <property type="entry name" value="NAD(P)-binding Rossmann-fold domains"/>
    <property type="match status" value="1"/>
</dbReference>
<dbReference type="PRINTS" id="PR00081">
    <property type="entry name" value="GDHRDH"/>
</dbReference>
<evidence type="ECO:0000256" key="1">
    <source>
        <dbReference type="ARBA" id="ARBA00006484"/>
    </source>
</evidence>
<dbReference type="AlphaFoldDB" id="A0A544W6F3"/>
<dbReference type="Proteomes" id="UP000315759">
    <property type="component" value="Unassembled WGS sequence"/>
</dbReference>
<evidence type="ECO:0000256" key="2">
    <source>
        <dbReference type="ARBA" id="ARBA00023002"/>
    </source>
</evidence>
<dbReference type="PRINTS" id="PR00080">
    <property type="entry name" value="SDRFAMILY"/>
</dbReference>
<dbReference type="PANTHER" id="PTHR24320">
    <property type="entry name" value="RETINOL DEHYDROGENASE"/>
    <property type="match status" value="1"/>
</dbReference>
<dbReference type="PANTHER" id="PTHR24320:SF148">
    <property type="entry name" value="NAD(P)-BINDING ROSSMANN-FOLD SUPERFAMILY PROTEIN"/>
    <property type="match status" value="1"/>
</dbReference>
<dbReference type="CDD" id="cd05327">
    <property type="entry name" value="retinol-DH_like_SDR_c_like"/>
    <property type="match status" value="1"/>
</dbReference>
<protein>
    <submittedName>
        <fullName evidence="5">SDR family NAD(P)-dependent oxidoreductase</fullName>
    </submittedName>
</protein>
<gene>
    <name evidence="5" type="ORF">D8S82_04215</name>
</gene>
<evidence type="ECO:0000256" key="4">
    <source>
        <dbReference type="SAM" id="MobiDB-lite"/>
    </source>
</evidence>
<keyword evidence="2" id="KW-0560">Oxidoreductase</keyword>
<accession>A0A544W6F3</accession>
<comment type="similarity">
    <text evidence="1 3">Belongs to the short-chain dehydrogenases/reductases (SDR) family.</text>
</comment>
<sequence>MSANTKWTAADVPDQTGRVAIVTGSNTGLGYETALVLATRGAHVVMAVRDVDKGKAAAARIQGQVPRADVTVQSLDVGSLQSVRAAADELKSAYPRVDLLINNAGVMYPPKQVTADGFELQFGTNHLGAFALTGLLLENLLPVEGSRVVAVASIAHTIQAAIHFDDLQWERKYNRVAAYGQSKLANLMFTYELNRRLAARDAATIAVAAHPGISNTELMRHVPGSSLPGFSALAGLVTNSAEVGALATLRAATDAGVRGAEYYGPDGIRELRGHPKRVESSKQSHDQDVQGRLWTVSEELTGVTYPL</sequence>
<reference evidence="5 6" key="1">
    <citation type="submission" date="2018-10" db="EMBL/GenBank/DDBJ databases">
        <title>Draft genome of Mycobacterium hodleri strain B.</title>
        <authorList>
            <person name="Amande T.J."/>
            <person name="Mcgenity T.J."/>
        </authorList>
    </citation>
    <scope>NUCLEOTIDE SEQUENCE [LARGE SCALE GENOMIC DNA]</scope>
    <source>
        <strain evidence="5 6">B</strain>
    </source>
</reference>
<dbReference type="EMBL" id="VIFX01000004">
    <property type="protein sequence ID" value="TQR87824.1"/>
    <property type="molecule type" value="Genomic_DNA"/>
</dbReference>
<evidence type="ECO:0000313" key="6">
    <source>
        <dbReference type="Proteomes" id="UP000315759"/>
    </source>
</evidence>
<dbReference type="FunFam" id="3.40.50.720:FF:000399">
    <property type="entry name" value="Probable oxidoreductase"/>
    <property type="match status" value="1"/>
</dbReference>
<dbReference type="Pfam" id="PF00106">
    <property type="entry name" value="adh_short"/>
    <property type="match status" value="1"/>
</dbReference>
<evidence type="ECO:0000313" key="5">
    <source>
        <dbReference type="EMBL" id="TQR87824.1"/>
    </source>
</evidence>